<feature type="domain" description="PylC N-terminal" evidence="1">
    <location>
        <begin position="42"/>
        <end position="115"/>
    </location>
</feature>
<gene>
    <name evidence="2" type="ORF">SAMN04488691_11611</name>
</gene>
<evidence type="ECO:0000313" key="3">
    <source>
        <dbReference type="Proteomes" id="UP000183894"/>
    </source>
</evidence>
<protein>
    <submittedName>
        <fullName evidence="2">Carbamoyl-phosphate synthase large subunit</fullName>
    </submittedName>
</protein>
<dbReference type="InterPro" id="IPR048764">
    <property type="entry name" value="PylC_N"/>
</dbReference>
<dbReference type="Gene3D" id="3.40.50.20">
    <property type="match status" value="1"/>
</dbReference>
<evidence type="ECO:0000259" key="1">
    <source>
        <dbReference type="Pfam" id="PF21360"/>
    </source>
</evidence>
<sequence>MTLLDTTRPSSRDDGVTVLMTGVGSPATSGIISALRQTDAFDARIVGVDTDPDACGFRLVDTAATVPTAESGEFIPTVAEIARREGVDVLLPLVASELRPLSEATDTFEELGVEVMVSDPDTLAVACDSGELYGTLVKQCHPITPEFYRVSTSEEFIDAVYALGYPNRSVCFKPSVESEMRELRVLDPDADPTDGAVEKTSSSIVTTLDDAFPVLEATAEFPNLVVMEYLPGEEYCVDVLAGADDVPVAVSRTHDETSDRECFESTIEECPRLIRSARELSSSLGLEYNATFRFKQDATGHPKLVELNPRLSESSSACVGAGVNMPALGVQYALGQDLPEVDVEWGVHATQNYHDVFSPTDRETTTI</sequence>
<reference evidence="2 3" key="1">
    <citation type="submission" date="2016-10" db="EMBL/GenBank/DDBJ databases">
        <authorList>
            <person name="de Groot N.N."/>
        </authorList>
    </citation>
    <scope>NUCLEOTIDE SEQUENCE [LARGE SCALE GENOMIC DNA]</scope>
    <source>
        <strain evidence="2 3">CDM_5</strain>
    </source>
</reference>
<dbReference type="EMBL" id="FOAD01000016">
    <property type="protein sequence ID" value="SEM03212.1"/>
    <property type="molecule type" value="Genomic_DNA"/>
</dbReference>
<dbReference type="RefSeq" id="WP_244509758.1">
    <property type="nucleotide sequence ID" value="NZ_FOAD01000016.1"/>
</dbReference>
<dbReference type="Pfam" id="PF15632">
    <property type="entry name" value="ATPgrasp_Ter"/>
    <property type="match status" value="1"/>
</dbReference>
<dbReference type="SUPFAM" id="SSF56059">
    <property type="entry name" value="Glutathione synthetase ATP-binding domain-like"/>
    <property type="match status" value="1"/>
</dbReference>
<evidence type="ECO:0000313" key="2">
    <source>
        <dbReference type="EMBL" id="SEM03212.1"/>
    </source>
</evidence>
<organism evidence="2 3">
    <name type="scientific">Haloferax larsenii</name>
    <dbReference type="NCBI Taxonomy" id="302484"/>
    <lineage>
        <taxon>Archaea</taxon>
        <taxon>Methanobacteriati</taxon>
        <taxon>Methanobacteriota</taxon>
        <taxon>Stenosarchaea group</taxon>
        <taxon>Halobacteria</taxon>
        <taxon>Halobacteriales</taxon>
        <taxon>Haloferacaceae</taxon>
        <taxon>Haloferax</taxon>
    </lineage>
</organism>
<dbReference type="Gene3D" id="3.30.470.20">
    <property type="entry name" value="ATP-grasp fold, B domain"/>
    <property type="match status" value="1"/>
</dbReference>
<accession>A0A1H7V1X2</accession>
<dbReference type="Pfam" id="PF21360">
    <property type="entry name" value="PylC-like_N"/>
    <property type="match status" value="1"/>
</dbReference>
<dbReference type="AlphaFoldDB" id="A0A1H7V1X2"/>
<dbReference type="Proteomes" id="UP000183894">
    <property type="component" value="Unassembled WGS sequence"/>
</dbReference>
<proteinExistence type="predicted"/>
<name>A0A1H7V1X2_HALLR</name>